<proteinExistence type="predicted"/>
<evidence type="ECO:0000313" key="2">
    <source>
        <dbReference type="Proteomes" id="UP000009138"/>
    </source>
</evidence>
<dbReference type="EMBL" id="CH476733">
    <property type="protein sequence ID" value="EIE79085.1"/>
    <property type="molecule type" value="Genomic_DNA"/>
</dbReference>
<dbReference type="GeneID" id="93610761"/>
<gene>
    <name evidence="1" type="ORF">RO3G_03790</name>
</gene>
<accession>I1BSA5</accession>
<dbReference type="InParanoid" id="I1BSA5"/>
<dbReference type="OrthoDB" id="10271034at2759"/>
<evidence type="ECO:0000313" key="1">
    <source>
        <dbReference type="EMBL" id="EIE79085.1"/>
    </source>
</evidence>
<sequence>MNSAALNCFSLASDSNSDMSRISDVLFVTWRRSYAPKEEDFPSKDAYRSEIHTNYFKELYKNEGYNSLIVCIDDFLRENECKDDEDVIYLVEGDRANTRWNYAVDCANKIQDQVEAQRMSILDEPIPDINVVPISPISMIKSSQVSSNVIDQSIIDAYLEMDWDFNGSKQAIEMYKIKFTNTFFDYQCVLDQERKLARQKEQLMKQFAEEVNEWSHLKFEKPTQEPGSIQRYLTSKYNQLKSLIPNGRINPNIMRRIKEGDHWIRKLKNNQAFEDELFPTRRI</sequence>
<dbReference type="VEuPathDB" id="FungiDB:RO3G_03790"/>
<keyword evidence="2" id="KW-1185">Reference proteome</keyword>
<dbReference type="Proteomes" id="UP000009138">
    <property type="component" value="Unassembled WGS sequence"/>
</dbReference>
<protein>
    <submittedName>
        <fullName evidence="1">Uncharacterized protein</fullName>
    </submittedName>
</protein>
<name>I1BSA5_RHIO9</name>
<reference evidence="1 2" key="1">
    <citation type="journal article" date="2009" name="PLoS Genet.">
        <title>Genomic analysis of the basal lineage fungus Rhizopus oryzae reveals a whole-genome duplication.</title>
        <authorList>
            <person name="Ma L.-J."/>
            <person name="Ibrahim A.S."/>
            <person name="Skory C."/>
            <person name="Grabherr M.G."/>
            <person name="Burger G."/>
            <person name="Butler M."/>
            <person name="Elias M."/>
            <person name="Idnurm A."/>
            <person name="Lang B.F."/>
            <person name="Sone T."/>
            <person name="Abe A."/>
            <person name="Calvo S.E."/>
            <person name="Corrochano L.M."/>
            <person name="Engels R."/>
            <person name="Fu J."/>
            <person name="Hansberg W."/>
            <person name="Kim J.-M."/>
            <person name="Kodira C.D."/>
            <person name="Koehrsen M.J."/>
            <person name="Liu B."/>
            <person name="Miranda-Saavedra D."/>
            <person name="O'Leary S."/>
            <person name="Ortiz-Castellanos L."/>
            <person name="Poulter R."/>
            <person name="Rodriguez-Romero J."/>
            <person name="Ruiz-Herrera J."/>
            <person name="Shen Y.-Q."/>
            <person name="Zeng Q."/>
            <person name="Galagan J."/>
            <person name="Birren B.W."/>
            <person name="Cuomo C.A."/>
            <person name="Wickes B.L."/>
        </authorList>
    </citation>
    <scope>NUCLEOTIDE SEQUENCE [LARGE SCALE GENOMIC DNA]</scope>
    <source>
        <strain evidence="2">RA 99-880 / ATCC MYA-4621 / FGSC 9543 / NRRL 43880</strain>
    </source>
</reference>
<dbReference type="RefSeq" id="XP_067514481.1">
    <property type="nucleotide sequence ID" value="XM_067658380.1"/>
</dbReference>
<organism evidence="1 2">
    <name type="scientific">Rhizopus delemar (strain RA 99-880 / ATCC MYA-4621 / FGSC 9543 / NRRL 43880)</name>
    <name type="common">Mucormycosis agent</name>
    <name type="synonym">Rhizopus arrhizus var. delemar</name>
    <dbReference type="NCBI Taxonomy" id="246409"/>
    <lineage>
        <taxon>Eukaryota</taxon>
        <taxon>Fungi</taxon>
        <taxon>Fungi incertae sedis</taxon>
        <taxon>Mucoromycota</taxon>
        <taxon>Mucoromycotina</taxon>
        <taxon>Mucoromycetes</taxon>
        <taxon>Mucorales</taxon>
        <taxon>Mucorineae</taxon>
        <taxon>Rhizopodaceae</taxon>
        <taxon>Rhizopus</taxon>
    </lineage>
</organism>
<dbReference type="AlphaFoldDB" id="I1BSA5"/>